<dbReference type="PROSITE" id="PS51050">
    <property type="entry name" value="ZF_CW"/>
    <property type="match status" value="1"/>
</dbReference>
<proteinExistence type="predicted"/>
<dbReference type="SUPFAM" id="SSF63748">
    <property type="entry name" value="Tudor/PWWP/MBT"/>
    <property type="match status" value="1"/>
</dbReference>
<dbReference type="Pfam" id="PF00855">
    <property type="entry name" value="PWWP"/>
    <property type="match status" value="1"/>
</dbReference>
<evidence type="ECO:0000256" key="2">
    <source>
        <dbReference type="ARBA" id="ARBA00022771"/>
    </source>
</evidence>
<organism evidence="5 6">
    <name type="scientific">Rhodnius prolixus</name>
    <name type="common">Triatomid bug</name>
    <dbReference type="NCBI Taxonomy" id="13249"/>
    <lineage>
        <taxon>Eukaryota</taxon>
        <taxon>Metazoa</taxon>
        <taxon>Ecdysozoa</taxon>
        <taxon>Arthropoda</taxon>
        <taxon>Hexapoda</taxon>
        <taxon>Insecta</taxon>
        <taxon>Pterygota</taxon>
        <taxon>Neoptera</taxon>
        <taxon>Paraneoptera</taxon>
        <taxon>Hemiptera</taxon>
        <taxon>Heteroptera</taxon>
        <taxon>Panheteroptera</taxon>
        <taxon>Cimicomorpha</taxon>
        <taxon>Reduviidae</taxon>
        <taxon>Triatominae</taxon>
        <taxon>Rhodnius</taxon>
    </lineage>
</organism>
<dbReference type="InParanoid" id="T1IEG3"/>
<dbReference type="Gene3D" id="2.30.30.140">
    <property type="match status" value="1"/>
</dbReference>
<protein>
    <recommendedName>
        <fullName evidence="7">Zinc finger CW-type PWWP domain protein 1</fullName>
    </recommendedName>
</protein>
<evidence type="ECO:0008006" key="7">
    <source>
        <dbReference type="Google" id="ProtNLM"/>
    </source>
</evidence>
<keyword evidence="6" id="KW-1185">Reference proteome</keyword>
<accession>T1IEG3</accession>
<sequence>MSLRRKSCRVLKLETRKESKQVPLWGSHVVQEASSDVSLVSPTSSEDEEPVCSKTSTNRKRRNKASEIRARQSVIHAQLPKNFRAPRELTQREQLLWLQRNRTILYWVKCSNKQCHKWRLLKYIVDPNDIADEWVCSMNQDEEHNTCGSPQIQPFCLRELIDIRYNIGSIVMAKLPGYPWWPAMIDDDPEFGKFYWLNAQETKTEYYHVIFFDKEIERYWQKIEAVLPFNEITISMYDTLKKQYKKRLTENIALAKSALKMDIAERLEKFSFVSNFLGPIYSYKHNIADFIKAKNLPPYCDTDDEGEEEVEVEKNQISLQVKDKNDSVDLITFISESSSDSEETSSDSEEPSSDSEEPS</sequence>
<evidence type="ECO:0000256" key="3">
    <source>
        <dbReference type="ARBA" id="ARBA00022833"/>
    </source>
</evidence>
<dbReference type="InterPro" id="IPR042778">
    <property type="entry name" value="ZCWPW1/ZCWPW2"/>
</dbReference>
<dbReference type="InterPro" id="IPR011124">
    <property type="entry name" value="Znf_CW"/>
</dbReference>
<dbReference type="InterPro" id="IPR000313">
    <property type="entry name" value="PWWP_dom"/>
</dbReference>
<keyword evidence="3" id="KW-0862">Zinc</keyword>
<feature type="compositionally biased region" description="Low complexity" evidence="4">
    <location>
        <begin position="35"/>
        <end position="44"/>
    </location>
</feature>
<keyword evidence="2" id="KW-0863">Zinc-finger</keyword>
<feature type="compositionally biased region" description="Acidic residues" evidence="4">
    <location>
        <begin position="339"/>
        <end position="359"/>
    </location>
</feature>
<dbReference type="EMBL" id="ACPB03008683">
    <property type="status" value="NOT_ANNOTATED_CDS"/>
    <property type="molecule type" value="Genomic_DNA"/>
</dbReference>
<dbReference type="PANTHER" id="PTHR15999:SF2">
    <property type="entry name" value="ZINC FINGER CW-TYPE PWWP DOMAIN PROTEIN 1"/>
    <property type="match status" value="1"/>
</dbReference>
<dbReference type="GO" id="GO:0005634">
    <property type="term" value="C:nucleus"/>
    <property type="evidence" value="ECO:0007669"/>
    <property type="project" value="TreeGrafter"/>
</dbReference>
<dbReference type="SMART" id="SM00293">
    <property type="entry name" value="PWWP"/>
    <property type="match status" value="1"/>
</dbReference>
<dbReference type="Proteomes" id="UP000015103">
    <property type="component" value="Unassembled WGS sequence"/>
</dbReference>
<dbReference type="PANTHER" id="PTHR15999">
    <property type="entry name" value="ZINC FINGER CW-TYPE PWWP DOMAIN PROTEIN 1"/>
    <property type="match status" value="1"/>
</dbReference>
<dbReference type="PROSITE" id="PS50812">
    <property type="entry name" value="PWWP"/>
    <property type="match status" value="1"/>
</dbReference>
<feature type="region of interest" description="Disordered" evidence="4">
    <location>
        <begin position="35"/>
        <end position="67"/>
    </location>
</feature>
<dbReference type="Gene3D" id="3.30.40.100">
    <property type="match status" value="1"/>
</dbReference>
<dbReference type="AlphaFoldDB" id="T1IEG3"/>
<dbReference type="HOGENOM" id="CLU_772363_0_0_1"/>
<dbReference type="eggNOG" id="ENOG502QSQZ">
    <property type="taxonomic scope" value="Eukaryota"/>
</dbReference>
<dbReference type="Pfam" id="PF07496">
    <property type="entry name" value="zf-CW"/>
    <property type="match status" value="1"/>
</dbReference>
<dbReference type="VEuPathDB" id="VectorBase:RPRC014683"/>
<dbReference type="GO" id="GO:0008270">
    <property type="term" value="F:zinc ion binding"/>
    <property type="evidence" value="ECO:0007669"/>
    <property type="project" value="UniProtKB-KW"/>
</dbReference>
<dbReference type="STRING" id="13249.T1IEG3"/>
<evidence type="ECO:0000256" key="4">
    <source>
        <dbReference type="SAM" id="MobiDB-lite"/>
    </source>
</evidence>
<feature type="region of interest" description="Disordered" evidence="4">
    <location>
        <begin position="335"/>
        <end position="359"/>
    </location>
</feature>
<dbReference type="CDD" id="cd20145">
    <property type="entry name" value="PWWP_ZCWPW1"/>
    <property type="match status" value="1"/>
</dbReference>
<evidence type="ECO:0000256" key="1">
    <source>
        <dbReference type="ARBA" id="ARBA00022723"/>
    </source>
</evidence>
<dbReference type="EnsemblMetazoa" id="RPRC014683-RA">
    <property type="protein sequence ID" value="RPRC014683-PA"/>
    <property type="gene ID" value="RPRC014683"/>
</dbReference>
<reference evidence="5" key="1">
    <citation type="submission" date="2015-05" db="UniProtKB">
        <authorList>
            <consortium name="EnsemblMetazoa"/>
        </authorList>
    </citation>
    <scope>IDENTIFICATION</scope>
</reference>
<name>T1IEG3_RHOPR</name>
<dbReference type="EMBL" id="ACPB03008684">
    <property type="status" value="NOT_ANNOTATED_CDS"/>
    <property type="molecule type" value="Genomic_DNA"/>
</dbReference>
<evidence type="ECO:0000313" key="5">
    <source>
        <dbReference type="EnsemblMetazoa" id="RPRC014683-PA"/>
    </source>
</evidence>
<keyword evidence="1" id="KW-0479">Metal-binding</keyword>
<evidence type="ECO:0000313" key="6">
    <source>
        <dbReference type="Proteomes" id="UP000015103"/>
    </source>
</evidence>